<gene>
    <name evidence="1" type="ORF">FEV09_00915</name>
</gene>
<proteinExistence type="predicted"/>
<dbReference type="AlphaFoldDB" id="A0A9X4M3X3"/>
<accession>A0A9X4M3X3</accession>
<reference evidence="1" key="1">
    <citation type="submission" date="2019-05" db="EMBL/GenBank/DDBJ databases">
        <title>Whole genome sequencing of Pseudanabaena catenata USMAC16.</title>
        <authorList>
            <person name="Khan Z."/>
            <person name="Omar W.M."/>
            <person name="Convey P."/>
            <person name="Merican F."/>
            <person name="Najimudin N."/>
        </authorList>
    </citation>
    <scope>NUCLEOTIDE SEQUENCE</scope>
    <source>
        <strain evidence="1">USMAC16</strain>
    </source>
</reference>
<sequence>MSDRLKFFRRLMSAFEGTSNPQRAVERGFYINLPNNPVGVITGKIALRPSSAHLLFGGIGSGKTTQLLLTQQALNELEDIKAIYIDISLFTDISELQSGALIAIAGLELIKTLQGYNTSEISDSKRIFERLLYGNSEIVTYHQPRPNQSIGGIGIGGMLNVGSSQAFTTTEKRENRSSVLQAFAKVSKFVNEKSVKQVVFLFDSLDRLRESQMFVKPVLDDAIEINKYGFGAIIVGSIVTLYTERVNIVKNTENFYFLPYLDVLKNAEAQQLFTDIFKVRDPEKLINQRAREMIIFNSGGVLRDLMSLTQAAIEEAYMDGSSLVMEQHAEQAIIFMQRSKTIGLTDLNIDTLIKVATEKSFFPRTSEDFELMLTGHILEYEYPRQRFAIHPTLVLFIQNKINTREFTNGFASG</sequence>
<dbReference type="EMBL" id="VBTY01000004">
    <property type="protein sequence ID" value="MDG3493112.1"/>
    <property type="molecule type" value="Genomic_DNA"/>
</dbReference>
<organism evidence="1 2">
    <name type="scientific">Pseudanabaena catenata USMAC16</name>
    <dbReference type="NCBI Taxonomy" id="1855837"/>
    <lineage>
        <taxon>Bacteria</taxon>
        <taxon>Bacillati</taxon>
        <taxon>Cyanobacteriota</taxon>
        <taxon>Cyanophyceae</taxon>
        <taxon>Pseudanabaenales</taxon>
        <taxon>Pseudanabaenaceae</taxon>
        <taxon>Pseudanabaena</taxon>
    </lineage>
</organism>
<dbReference type="Proteomes" id="UP001152872">
    <property type="component" value="Unassembled WGS sequence"/>
</dbReference>
<comment type="caution">
    <text evidence="1">The sequence shown here is derived from an EMBL/GenBank/DDBJ whole genome shotgun (WGS) entry which is preliminary data.</text>
</comment>
<dbReference type="InterPro" id="IPR027417">
    <property type="entry name" value="P-loop_NTPase"/>
</dbReference>
<keyword evidence="2" id="KW-1185">Reference proteome</keyword>
<dbReference type="RefSeq" id="WP_009625142.1">
    <property type="nucleotide sequence ID" value="NZ_VBTY01000004.1"/>
</dbReference>
<name>A0A9X4M3X3_9CYAN</name>
<protein>
    <submittedName>
        <fullName evidence="1">Uncharacterized protein</fullName>
    </submittedName>
</protein>
<evidence type="ECO:0000313" key="2">
    <source>
        <dbReference type="Proteomes" id="UP001152872"/>
    </source>
</evidence>
<evidence type="ECO:0000313" key="1">
    <source>
        <dbReference type="EMBL" id="MDG3493112.1"/>
    </source>
</evidence>
<dbReference type="SUPFAM" id="SSF52540">
    <property type="entry name" value="P-loop containing nucleoside triphosphate hydrolases"/>
    <property type="match status" value="1"/>
</dbReference>
<dbReference type="Gene3D" id="3.40.50.300">
    <property type="entry name" value="P-loop containing nucleotide triphosphate hydrolases"/>
    <property type="match status" value="1"/>
</dbReference>